<proteinExistence type="predicted"/>
<accession>I0GWD9</accession>
<dbReference type="PATRIC" id="fig|927704.6.peg.3315"/>
<feature type="transmembrane region" description="Helical" evidence="1">
    <location>
        <begin position="42"/>
        <end position="63"/>
    </location>
</feature>
<dbReference type="AlphaFoldDB" id="I0GWD9"/>
<evidence type="ECO:0000313" key="3">
    <source>
        <dbReference type="Proteomes" id="UP000007887"/>
    </source>
</evidence>
<name>I0GWD9_SELRL</name>
<dbReference type="HOGENOM" id="CLU_2411529_0_0_9"/>
<feature type="transmembrane region" description="Helical" evidence="1">
    <location>
        <begin position="70"/>
        <end position="88"/>
    </location>
</feature>
<dbReference type="KEGG" id="sri:SELR_pSRC300030"/>
<keyword evidence="1" id="KW-1133">Transmembrane helix</keyword>
<keyword evidence="2" id="KW-0614">Plasmid</keyword>
<dbReference type="EMBL" id="AP012300">
    <property type="protein sequence ID" value="BAL85076.1"/>
    <property type="molecule type" value="Genomic_DNA"/>
</dbReference>
<gene>
    <name evidence="2" type="ordered locus">SELR_pSRC300030</name>
</gene>
<evidence type="ECO:0000313" key="2">
    <source>
        <dbReference type="EMBL" id="BAL85076.1"/>
    </source>
</evidence>
<feature type="transmembrane region" description="Helical" evidence="1">
    <location>
        <begin position="12"/>
        <end position="36"/>
    </location>
</feature>
<keyword evidence="1" id="KW-0812">Transmembrane</keyword>
<reference evidence="2 3" key="1">
    <citation type="submission" date="2011-10" db="EMBL/GenBank/DDBJ databases">
        <title>Whole genome sequence of Selenomonas ruminantium subsp. lactilytica TAM6421.</title>
        <authorList>
            <person name="Oguchi A."/>
            <person name="Ankai A."/>
            <person name="Kaneko J."/>
            <person name="Yamada-Narita S."/>
            <person name="Fukui S."/>
            <person name="Takahashi M."/>
            <person name="Onodera T."/>
            <person name="Kojima S."/>
            <person name="Fushimi T."/>
            <person name="Abe N."/>
            <person name="Kamio Y."/>
            <person name="Yamazaki S."/>
            <person name="Fujita N."/>
        </authorList>
    </citation>
    <scope>NUCLEOTIDE SEQUENCE [LARGE SCALE GENOMIC DNA]</scope>
    <source>
        <strain evidence="3">NBRC 103574 / TAM6421</strain>
        <plasmid evidence="2 3">pSRC3</plasmid>
    </source>
</reference>
<evidence type="ECO:0000256" key="1">
    <source>
        <dbReference type="SAM" id="Phobius"/>
    </source>
</evidence>
<organism evidence="2 3">
    <name type="scientific">Selenomonas ruminantium subsp. lactilytica (strain NBRC 103574 / TAM6421)</name>
    <dbReference type="NCBI Taxonomy" id="927704"/>
    <lineage>
        <taxon>Bacteria</taxon>
        <taxon>Bacillati</taxon>
        <taxon>Bacillota</taxon>
        <taxon>Negativicutes</taxon>
        <taxon>Selenomonadales</taxon>
        <taxon>Selenomonadaceae</taxon>
        <taxon>Selenomonas</taxon>
    </lineage>
</organism>
<sequence>MESYALIVKTAWAALMHGTWGQVGEVIILGIGLLLVDKLCTIIRYGVYLLIFIDIVVAMVYLCQPRKRRRAIICIIVLIFIIALYYYLSQKG</sequence>
<dbReference type="Proteomes" id="UP000007887">
    <property type="component" value="Plasmid pSRC3"/>
</dbReference>
<protein>
    <submittedName>
        <fullName evidence="2">Uncharacterized protein</fullName>
    </submittedName>
</protein>
<geneLocation type="plasmid" evidence="2 3">
    <name>pSRC3</name>
</geneLocation>
<keyword evidence="1" id="KW-0472">Membrane</keyword>